<accession>A0A7G5C9T9</accession>
<dbReference type="AlphaFoldDB" id="A0A7G5C9T9"/>
<gene>
    <name evidence="2" type="ORF">HC358_02565</name>
</gene>
<feature type="region of interest" description="Disordered" evidence="1">
    <location>
        <begin position="337"/>
        <end position="363"/>
    </location>
</feature>
<evidence type="ECO:0000313" key="3">
    <source>
        <dbReference type="Proteomes" id="UP000515744"/>
    </source>
</evidence>
<evidence type="ECO:0000256" key="1">
    <source>
        <dbReference type="SAM" id="MobiDB-lite"/>
    </source>
</evidence>
<reference evidence="2 3" key="2">
    <citation type="journal article" date="2020" name="Mol. Biol. Evol.">
        <title>Life and death of selfish genes: comparative genomics reveals the dynamic evolution of cytoplasmic incompatibility.</title>
        <authorList>
            <person name="Martinez J."/>
            <person name="Klasson L."/>
            <person name="Welch J."/>
            <person name="Jiggins F.M."/>
        </authorList>
    </citation>
    <scope>NUCLEOTIDE SEQUENCE [LARGE SCALE GENOMIC DNA]</scope>
    <source>
        <strain evidence="2">WStv</strain>
    </source>
</reference>
<dbReference type="Gene3D" id="3.40.30.160">
    <property type="entry name" value="Collagenase ColT, N-terminal domain"/>
    <property type="match status" value="1"/>
</dbReference>
<protein>
    <submittedName>
        <fullName evidence="2">Uncharacterized protein</fullName>
    </submittedName>
</protein>
<dbReference type="EMBL" id="CP050531">
    <property type="protein sequence ID" value="QMV45973.1"/>
    <property type="molecule type" value="Genomic_DNA"/>
</dbReference>
<proteinExistence type="predicted"/>
<dbReference type="Proteomes" id="UP000515744">
    <property type="component" value="Chromosome"/>
</dbReference>
<organism evidence="2 3">
    <name type="scientific">Wolbachia pipientis</name>
    <dbReference type="NCBI Taxonomy" id="955"/>
    <lineage>
        <taxon>Bacteria</taxon>
        <taxon>Pseudomonadati</taxon>
        <taxon>Pseudomonadota</taxon>
        <taxon>Alphaproteobacteria</taxon>
        <taxon>Rickettsiales</taxon>
        <taxon>Anaplasmataceae</taxon>
        <taxon>Wolbachieae</taxon>
        <taxon>Wolbachia</taxon>
    </lineage>
</organism>
<name>A0A7G5C9T9_WOLPI</name>
<evidence type="ECO:0000313" key="2">
    <source>
        <dbReference type="EMBL" id="QMV45973.1"/>
    </source>
</evidence>
<feature type="compositionally biased region" description="Basic and acidic residues" evidence="1">
    <location>
        <begin position="337"/>
        <end position="352"/>
    </location>
</feature>
<sequence length="443" mass="50827">MGKYTNAWFYKKTDPNHHDCANDGTCGKSITKVAVINGKFVFSDNNKKLIAEVPILLEYSSDKYGHQLYKKAESKQFNYFPTNIHDVLSNSFTVKYGYINCTIKYDNLSEQEQNQIEKDIKTAYEAFKEKFCLKNSNASYNITVHIFNNRSDYTKYNNLLGLDEDGDPGYITRGVTDCQNILTYKQSAMDFVLGHELGHIFQLRFSPSATVRTLYILDTELIANVVGREVEEKNYKAICKQMGVDEYKNHGWMFSFKYKGTTYTIYSKGFPEEEKFQFIQDIKNSHESLVSECDGLGNENTALSIYVDENKEISRMFFRNPDKNISKWLDKTLISRSKPEQDVDDTAGKEPEPESAEEDTQQPSNFLSNIFSAIKSVIDSISSFFSWLFGSKEEKSDDNLSLFKLSANELDHDVKPDANELGHDVRDHLSDNYTHYNSSDGLM</sequence>
<dbReference type="RefSeq" id="WP_182159915.1">
    <property type="nucleotide sequence ID" value="NZ_CP050531.1"/>
</dbReference>
<reference evidence="3" key="1">
    <citation type="journal article" date="2020" name="Mol. Biol.">
        <title>Life and death of selfish genes: comparative genomics reveals the dynamic evolution of cytoplasmic incompatibility.</title>
        <authorList>
            <person name="Martinez J."/>
            <person name="Klasson L."/>
            <person name="Welch J."/>
            <person name="Jiggins F.M."/>
        </authorList>
    </citation>
    <scope>NUCLEOTIDE SEQUENCE [LARGE SCALE GENOMIC DNA]</scope>
</reference>